<evidence type="ECO:0000313" key="3">
    <source>
        <dbReference type="Proteomes" id="UP000046395"/>
    </source>
</evidence>
<feature type="compositionally biased region" description="Acidic residues" evidence="1">
    <location>
        <begin position="67"/>
        <end position="81"/>
    </location>
</feature>
<organism evidence="3 4">
    <name type="scientific">Trichuris muris</name>
    <name type="common">Mouse whipworm</name>
    <dbReference type="NCBI Taxonomy" id="70415"/>
    <lineage>
        <taxon>Eukaryota</taxon>
        <taxon>Metazoa</taxon>
        <taxon>Ecdysozoa</taxon>
        <taxon>Nematoda</taxon>
        <taxon>Enoplea</taxon>
        <taxon>Dorylaimia</taxon>
        <taxon>Trichinellida</taxon>
        <taxon>Trichuridae</taxon>
        <taxon>Trichuris</taxon>
    </lineage>
</organism>
<dbReference type="STRING" id="70415.A0A5S6R127"/>
<sequence>MTIWHIPGAVIALLLLCVSENTSSKQTDKAEVNNGNTESSKSGQEANFEQQSYGGSDGTARNGETQVETEESETEESEEFTVDPTEQRVNVQCGKPDQFNVSMDSYFYGGVPMPWDVMIVHKDDQYKPAVQCLGVIVQLERNQHYSNESKHVMTASNCLDRDVDSSEEENEGTKLRFSDMMVVAKLSGRKGAWRGMFKTNVADSFLIEDSYSDTPAVILKLAEPIAFGKNAQPICLYGEDVPIYPEYCYMAGYMRDKMRHEEVDEHYGVCAMIQNLRNVNHIGGPLTCIADGLATLYGLYVYDFEAISGSNKLMKRRALFADAMSSNIIKGQLKRQVNHNATITDENEEEEEIETPEGEMTEVNLGEFVTSENSQLLKSIAQLYPRSSTNATTSIGPAAGTVGHIIVLRNHYKPTIAGTATFLADFPGESLLVTNLQVMKKRIGYVSYIYTGTTGGGDVRPMVLTVKAKTEHIFFRNYKRIGISTLLLYNHIDTLENKRKAVSSVEGEKPENGTTCYTAGLDASGRVHEFDVEIIDSSHCVSAFPGQFHALHMYCVKQPYRPIVHAIGCPLICQDQDQWKLYASRAHLVLSGKINGNLLKTNELIVAYVQTQFKRDEENEMIDQDSVEEEHG</sequence>
<feature type="compositionally biased region" description="Polar residues" evidence="1">
    <location>
        <begin position="33"/>
        <end position="54"/>
    </location>
</feature>
<dbReference type="InterPro" id="IPR009003">
    <property type="entry name" value="Peptidase_S1_PA"/>
</dbReference>
<dbReference type="SUPFAM" id="SSF50494">
    <property type="entry name" value="Trypsin-like serine proteases"/>
    <property type="match status" value="1"/>
</dbReference>
<dbReference type="WBParaSite" id="TMUE_3000013118.1">
    <property type="protein sequence ID" value="TMUE_3000013118.1"/>
    <property type="gene ID" value="WBGene00285118"/>
</dbReference>
<dbReference type="Gene3D" id="2.40.10.10">
    <property type="entry name" value="Trypsin-like serine proteases"/>
    <property type="match status" value="1"/>
</dbReference>
<reference evidence="4" key="1">
    <citation type="submission" date="2019-12" db="UniProtKB">
        <authorList>
            <consortium name="WormBaseParasite"/>
        </authorList>
    </citation>
    <scope>IDENTIFICATION</scope>
</reference>
<feature type="region of interest" description="Disordered" evidence="1">
    <location>
        <begin position="24"/>
        <end position="93"/>
    </location>
</feature>
<name>A0A5S6R127_TRIMR</name>
<dbReference type="AlphaFoldDB" id="A0A5S6R127"/>
<evidence type="ECO:0000256" key="2">
    <source>
        <dbReference type="SAM" id="SignalP"/>
    </source>
</evidence>
<dbReference type="Proteomes" id="UP000046395">
    <property type="component" value="Unassembled WGS sequence"/>
</dbReference>
<dbReference type="InterPro" id="IPR043504">
    <property type="entry name" value="Peptidase_S1_PA_chymotrypsin"/>
</dbReference>
<accession>A0A5S6R127</accession>
<evidence type="ECO:0000313" key="4">
    <source>
        <dbReference type="WBParaSite" id="TMUE_3000013118.1"/>
    </source>
</evidence>
<proteinExistence type="predicted"/>
<feature type="chain" id="PRO_5024430729" evidence="2">
    <location>
        <begin position="25"/>
        <end position="632"/>
    </location>
</feature>
<evidence type="ECO:0000256" key="1">
    <source>
        <dbReference type="SAM" id="MobiDB-lite"/>
    </source>
</evidence>
<protein>
    <submittedName>
        <fullName evidence="4">Peptidase S1 domain-containing protein</fullName>
    </submittedName>
</protein>
<feature type="signal peptide" evidence="2">
    <location>
        <begin position="1"/>
        <end position="24"/>
    </location>
</feature>
<keyword evidence="2" id="KW-0732">Signal</keyword>
<keyword evidence="3" id="KW-1185">Reference proteome</keyword>